<reference evidence="10 11" key="1">
    <citation type="submission" date="2019-04" db="EMBL/GenBank/DDBJ databases">
        <title>Streptomyces lasaliensis sp.nov., an Actinomycete isolated from soil which produces the polyether antibiotic lasalocid.</title>
        <authorList>
            <person name="Erwin G."/>
            <person name="Haber C."/>
        </authorList>
    </citation>
    <scope>NUCLEOTIDE SEQUENCE [LARGE SCALE GENOMIC DNA]</scope>
    <source>
        <strain evidence="10 11">DSM 40089</strain>
    </source>
</reference>
<dbReference type="Proteomes" id="UP000308632">
    <property type="component" value="Unassembled WGS sequence"/>
</dbReference>
<dbReference type="Pfam" id="PF00171">
    <property type="entry name" value="Aldedh"/>
    <property type="match status" value="1"/>
</dbReference>
<feature type="domain" description="Aldehyde dehydrogenase" evidence="9">
    <location>
        <begin position="62"/>
        <end position="358"/>
    </location>
</feature>
<dbReference type="RefSeq" id="WP_137299113.1">
    <property type="nucleotide sequence ID" value="NZ_BMVD01000001.1"/>
</dbReference>
<dbReference type="GO" id="GO:0055129">
    <property type="term" value="P:L-proline biosynthetic process"/>
    <property type="evidence" value="ECO:0007669"/>
    <property type="project" value="UniProtKB-UniRule"/>
</dbReference>
<feature type="compositionally biased region" description="Basic and acidic residues" evidence="8">
    <location>
        <begin position="58"/>
        <end position="75"/>
    </location>
</feature>
<dbReference type="Gene3D" id="3.40.605.10">
    <property type="entry name" value="Aldehyde Dehydrogenase, Chain A, domain 1"/>
    <property type="match status" value="1"/>
</dbReference>
<sequence length="500" mass="51149">MSTPQAAEATEATKAPLAPLAPLAPQAAGATDTTEAPRAAKTTAVVDTTAAVPAAPGETREPRETGETGEIRETDAEVSAAVRAVAEAARRAARRLALSTGAERATALRLIAGRLSAHAGGVLAANAEDLAAARAAGRDAAVLDRLALDRARLDALAATVRSVADEPDPVGGVDGGGVMPNGLEVRRVRVPLGVVGMIYEGRPNVTVDAAALCLKSANAVLLRGSSTARRTNAALVAVIRSALADTSLPVDSVCLVPGATHASVHALMALRGLVDVLVPRGGHDLIRATVRDSAVPVIETGVGNCHVYVDEHADLDKALAVLLDAKTRRPSVCNAAESLLVHTAVADAFLPRALTALAAHGVLVHGDARVRSYDPAVVPATEEDWGREYLAPELSAAVVGSLDEAVEHIRRYGTGHTEAVVSDSQSAVRRFVALMDTAVVAVNASTRFADGGQIGLGTELGISTQKLHARGPMGLAALTTTTHVLVGDGHVRDGAAVPET</sequence>
<comment type="caution">
    <text evidence="10">The sequence shown here is derived from an EMBL/GenBank/DDBJ whole genome shotgun (WGS) entry which is preliminary data.</text>
</comment>
<comment type="catalytic activity">
    <reaction evidence="6 7">
        <text>L-glutamate 5-semialdehyde + phosphate + NADP(+) = L-glutamyl 5-phosphate + NADPH + H(+)</text>
        <dbReference type="Rhea" id="RHEA:19541"/>
        <dbReference type="ChEBI" id="CHEBI:15378"/>
        <dbReference type="ChEBI" id="CHEBI:43474"/>
        <dbReference type="ChEBI" id="CHEBI:57783"/>
        <dbReference type="ChEBI" id="CHEBI:58066"/>
        <dbReference type="ChEBI" id="CHEBI:58274"/>
        <dbReference type="ChEBI" id="CHEBI:58349"/>
        <dbReference type="EC" id="1.2.1.41"/>
    </reaction>
</comment>
<keyword evidence="5 7" id="KW-0560">Oxidoreductase</keyword>
<dbReference type="InterPro" id="IPR015590">
    <property type="entry name" value="Aldehyde_DH_dom"/>
</dbReference>
<comment type="subcellular location">
    <subcellularLocation>
        <location evidence="7">Cytoplasm</location>
    </subcellularLocation>
</comment>
<dbReference type="EMBL" id="SZPR01000008">
    <property type="protein sequence ID" value="TKT10406.1"/>
    <property type="molecule type" value="Genomic_DNA"/>
</dbReference>
<evidence type="ECO:0000256" key="5">
    <source>
        <dbReference type="ARBA" id="ARBA00023002"/>
    </source>
</evidence>
<dbReference type="HAMAP" id="MF_00412">
    <property type="entry name" value="ProA"/>
    <property type="match status" value="1"/>
</dbReference>
<keyword evidence="4 7" id="KW-0521">NADP</keyword>
<dbReference type="InterPro" id="IPR016162">
    <property type="entry name" value="Ald_DH_N"/>
</dbReference>
<accession>A0A4U5XA27</accession>
<dbReference type="PANTHER" id="PTHR11063">
    <property type="entry name" value="GLUTAMATE SEMIALDEHYDE DEHYDROGENASE"/>
    <property type="match status" value="1"/>
</dbReference>
<evidence type="ECO:0000313" key="10">
    <source>
        <dbReference type="EMBL" id="TKT10406.1"/>
    </source>
</evidence>
<dbReference type="Gene3D" id="3.40.309.10">
    <property type="entry name" value="Aldehyde Dehydrogenase, Chain A, domain 2"/>
    <property type="match status" value="1"/>
</dbReference>
<dbReference type="InterPro" id="IPR016163">
    <property type="entry name" value="Ald_DH_C"/>
</dbReference>
<dbReference type="InterPro" id="IPR016161">
    <property type="entry name" value="Ald_DH/histidinol_DH"/>
</dbReference>
<comment type="function">
    <text evidence="7">Catalyzes the NADPH-dependent reduction of L-glutamate 5-phosphate into L-glutamate 5-semialdehyde and phosphate. The product spontaneously undergoes cyclization to form 1-pyrroline-5-carboxylate.</text>
</comment>
<proteinExistence type="inferred from homology"/>
<dbReference type="InterPro" id="IPR000965">
    <property type="entry name" value="GPR_dom"/>
</dbReference>
<evidence type="ECO:0000256" key="3">
    <source>
        <dbReference type="ARBA" id="ARBA00022650"/>
    </source>
</evidence>
<protein>
    <recommendedName>
        <fullName evidence="7">Gamma-glutamyl phosphate reductase</fullName>
        <shortName evidence="7">GPR</shortName>
        <ecNumber evidence="7">1.2.1.41</ecNumber>
    </recommendedName>
    <alternativeName>
        <fullName evidence="7">Glutamate-5-semialdehyde dehydrogenase</fullName>
    </alternativeName>
    <alternativeName>
        <fullName evidence="7">Glutamyl-gamma-semialdehyde dehydrogenase</fullName>
        <shortName evidence="7">GSA dehydrogenase</shortName>
    </alternativeName>
</protein>
<comment type="pathway">
    <text evidence="1 7">Amino-acid biosynthesis; L-proline biosynthesis; L-glutamate 5-semialdehyde from L-glutamate: step 2/2.</text>
</comment>
<dbReference type="EC" id="1.2.1.41" evidence="7"/>
<evidence type="ECO:0000256" key="1">
    <source>
        <dbReference type="ARBA" id="ARBA00004985"/>
    </source>
</evidence>
<dbReference type="FunFam" id="3.40.309.10:FF:000006">
    <property type="entry name" value="Gamma-glutamyl phosphate reductase"/>
    <property type="match status" value="1"/>
</dbReference>
<evidence type="ECO:0000256" key="6">
    <source>
        <dbReference type="ARBA" id="ARBA00049024"/>
    </source>
</evidence>
<dbReference type="SUPFAM" id="SSF53720">
    <property type="entry name" value="ALDH-like"/>
    <property type="match status" value="1"/>
</dbReference>
<evidence type="ECO:0000313" key="11">
    <source>
        <dbReference type="Proteomes" id="UP000308632"/>
    </source>
</evidence>
<dbReference type="CDD" id="cd07079">
    <property type="entry name" value="ALDH_F18-19_ProA-GPR"/>
    <property type="match status" value="1"/>
</dbReference>
<feature type="compositionally biased region" description="Low complexity" evidence="8">
    <location>
        <begin position="1"/>
        <end position="31"/>
    </location>
</feature>
<evidence type="ECO:0000256" key="4">
    <source>
        <dbReference type="ARBA" id="ARBA00022857"/>
    </source>
</evidence>
<dbReference type="NCBIfam" id="TIGR00407">
    <property type="entry name" value="proA"/>
    <property type="match status" value="1"/>
</dbReference>
<dbReference type="GO" id="GO:0005737">
    <property type="term" value="C:cytoplasm"/>
    <property type="evidence" value="ECO:0007669"/>
    <property type="project" value="UniProtKB-SubCell"/>
</dbReference>
<dbReference type="NCBIfam" id="NF001221">
    <property type="entry name" value="PRK00197.1"/>
    <property type="match status" value="1"/>
</dbReference>
<dbReference type="AlphaFoldDB" id="A0A4U5XA27"/>
<organism evidence="10 11">
    <name type="scientific">Streptomyces galbus</name>
    <dbReference type="NCBI Taxonomy" id="33898"/>
    <lineage>
        <taxon>Bacteria</taxon>
        <taxon>Bacillati</taxon>
        <taxon>Actinomycetota</taxon>
        <taxon>Actinomycetes</taxon>
        <taxon>Kitasatosporales</taxon>
        <taxon>Streptomycetaceae</taxon>
        <taxon>Streptomyces</taxon>
    </lineage>
</organism>
<feature type="compositionally biased region" description="Low complexity" evidence="8">
    <location>
        <begin position="39"/>
        <end position="57"/>
    </location>
</feature>
<evidence type="ECO:0000256" key="8">
    <source>
        <dbReference type="SAM" id="MobiDB-lite"/>
    </source>
</evidence>
<evidence type="ECO:0000256" key="2">
    <source>
        <dbReference type="ARBA" id="ARBA00022605"/>
    </source>
</evidence>
<evidence type="ECO:0000259" key="9">
    <source>
        <dbReference type="Pfam" id="PF00171"/>
    </source>
</evidence>
<comment type="similarity">
    <text evidence="7">Belongs to the gamma-glutamyl phosphate reductase family.</text>
</comment>
<evidence type="ECO:0000256" key="7">
    <source>
        <dbReference type="HAMAP-Rule" id="MF_00412"/>
    </source>
</evidence>
<keyword evidence="7" id="KW-0963">Cytoplasm</keyword>
<keyword evidence="2 7" id="KW-0028">Amino-acid biosynthesis</keyword>
<feature type="region of interest" description="Disordered" evidence="8">
    <location>
        <begin position="1"/>
        <end position="77"/>
    </location>
</feature>
<keyword evidence="3 7" id="KW-0641">Proline biosynthesis</keyword>
<dbReference type="GO" id="GO:0004350">
    <property type="term" value="F:glutamate-5-semialdehyde dehydrogenase activity"/>
    <property type="evidence" value="ECO:0007669"/>
    <property type="project" value="UniProtKB-UniRule"/>
</dbReference>
<gene>
    <name evidence="7" type="primary">proA</name>
    <name evidence="10" type="ORF">E4U92_05555</name>
</gene>
<dbReference type="UniPathway" id="UPA00098">
    <property type="reaction ID" value="UER00360"/>
</dbReference>
<name>A0A4U5XA27_STRGB</name>
<dbReference type="PANTHER" id="PTHR11063:SF8">
    <property type="entry name" value="DELTA-1-PYRROLINE-5-CARBOXYLATE SYNTHASE"/>
    <property type="match status" value="1"/>
</dbReference>